<gene>
    <name evidence="1" type="ORF">SAMN05444141_106433</name>
</gene>
<dbReference type="Proteomes" id="UP000183371">
    <property type="component" value="Unassembled WGS sequence"/>
</dbReference>
<organism evidence="1 2">
    <name type="scientific">Pseudovibrio denitrificans</name>
    <dbReference type="NCBI Taxonomy" id="258256"/>
    <lineage>
        <taxon>Bacteria</taxon>
        <taxon>Pseudomonadati</taxon>
        <taxon>Pseudomonadota</taxon>
        <taxon>Alphaproteobacteria</taxon>
        <taxon>Hyphomicrobiales</taxon>
        <taxon>Stappiaceae</taxon>
        <taxon>Pseudovibrio</taxon>
    </lineage>
</organism>
<name>A0A1I7CTW7_9HYPH</name>
<dbReference type="RefSeq" id="WP_208609135.1">
    <property type="nucleotide sequence ID" value="NZ_FPBD01000006.1"/>
</dbReference>
<evidence type="ECO:0000313" key="2">
    <source>
        <dbReference type="Proteomes" id="UP000183371"/>
    </source>
</evidence>
<dbReference type="AlphaFoldDB" id="A0A1I7CTW7"/>
<dbReference type="EMBL" id="FPBD01000006">
    <property type="protein sequence ID" value="SFU02917.1"/>
    <property type="molecule type" value="Genomic_DNA"/>
</dbReference>
<proteinExistence type="predicted"/>
<sequence>MITQELSEGVLKPLPTLGQISLSICLAKPGNHHLGPVASHIWNYFDGERSFPVEIS</sequence>
<accession>A0A1I7CTW7</accession>
<evidence type="ECO:0000313" key="1">
    <source>
        <dbReference type="EMBL" id="SFU02917.1"/>
    </source>
</evidence>
<protein>
    <submittedName>
        <fullName evidence="1">Uncharacterized protein</fullName>
    </submittedName>
</protein>
<keyword evidence="2" id="KW-1185">Reference proteome</keyword>
<reference evidence="2" key="1">
    <citation type="submission" date="2016-10" db="EMBL/GenBank/DDBJ databases">
        <authorList>
            <person name="Varghese N."/>
            <person name="Submissions S."/>
        </authorList>
    </citation>
    <scope>NUCLEOTIDE SEQUENCE [LARGE SCALE GENOMIC DNA]</scope>
    <source>
        <strain evidence="2">DSM 17465</strain>
    </source>
</reference>